<feature type="domain" description="F-box" evidence="1">
    <location>
        <begin position="56"/>
        <end position="99"/>
    </location>
</feature>
<comment type="caution">
    <text evidence="2">The sequence shown here is derived from an EMBL/GenBank/DDBJ whole genome shotgun (WGS) entry which is preliminary data.</text>
</comment>
<gene>
    <name evidence="2" type="ORF">LIER_23739</name>
</gene>
<reference evidence="2 3" key="1">
    <citation type="submission" date="2024-01" db="EMBL/GenBank/DDBJ databases">
        <title>The complete chloroplast genome sequence of Lithospermum erythrorhizon: insights into the phylogenetic relationship among Boraginaceae species and the maternal lineages of purple gromwells.</title>
        <authorList>
            <person name="Okada T."/>
            <person name="Watanabe K."/>
        </authorList>
    </citation>
    <scope>NUCLEOTIDE SEQUENCE [LARGE SCALE GENOMIC DNA]</scope>
</reference>
<sequence length="159" mass="17849">MTSGMISNEGYGYELVRNTSFGRKRVALRNVTVDFGVDELPLKRQCSLDSFVFAEKSPLESLPEDLLVRVLCGVNHEDLKSLYYVSKSIKEAAMVAKKLHFEFSTPRKTVGFRSVADNEWLSGLSDVEAPNAPKQSRRRSELNRKKLSDISVALFASDD</sequence>
<proteinExistence type="predicted"/>
<dbReference type="PROSITE" id="PS50181">
    <property type="entry name" value="FBOX"/>
    <property type="match status" value="1"/>
</dbReference>
<evidence type="ECO:0000259" key="1">
    <source>
        <dbReference type="PROSITE" id="PS50181"/>
    </source>
</evidence>
<dbReference type="InterPro" id="IPR001810">
    <property type="entry name" value="F-box_dom"/>
</dbReference>
<dbReference type="Proteomes" id="UP001454036">
    <property type="component" value="Unassembled WGS sequence"/>
</dbReference>
<evidence type="ECO:0000313" key="2">
    <source>
        <dbReference type="EMBL" id="GAA0169202.1"/>
    </source>
</evidence>
<protein>
    <recommendedName>
        <fullName evidence="1">F-box domain-containing protein</fullName>
    </recommendedName>
</protein>
<accession>A0AAV3R2J1</accession>
<name>A0AAV3R2J1_LITER</name>
<dbReference type="InterPro" id="IPR045286">
    <property type="entry name" value="FBS1-like"/>
</dbReference>
<dbReference type="AlphaFoldDB" id="A0AAV3R2J1"/>
<dbReference type="PANTHER" id="PTHR34049">
    <property type="entry name" value="F-BOX PROTEIN SKIP27"/>
    <property type="match status" value="1"/>
</dbReference>
<dbReference type="SUPFAM" id="SSF81383">
    <property type="entry name" value="F-box domain"/>
    <property type="match status" value="1"/>
</dbReference>
<dbReference type="PANTHER" id="PTHR34049:SF1">
    <property type="entry name" value="F-BOX PROTEIN SKIP27"/>
    <property type="match status" value="1"/>
</dbReference>
<organism evidence="2 3">
    <name type="scientific">Lithospermum erythrorhizon</name>
    <name type="common">Purple gromwell</name>
    <name type="synonym">Lithospermum officinale var. erythrorhizon</name>
    <dbReference type="NCBI Taxonomy" id="34254"/>
    <lineage>
        <taxon>Eukaryota</taxon>
        <taxon>Viridiplantae</taxon>
        <taxon>Streptophyta</taxon>
        <taxon>Embryophyta</taxon>
        <taxon>Tracheophyta</taxon>
        <taxon>Spermatophyta</taxon>
        <taxon>Magnoliopsida</taxon>
        <taxon>eudicotyledons</taxon>
        <taxon>Gunneridae</taxon>
        <taxon>Pentapetalae</taxon>
        <taxon>asterids</taxon>
        <taxon>lamiids</taxon>
        <taxon>Boraginales</taxon>
        <taxon>Boraginaceae</taxon>
        <taxon>Boraginoideae</taxon>
        <taxon>Lithospermeae</taxon>
        <taxon>Lithospermum</taxon>
    </lineage>
</organism>
<keyword evidence="3" id="KW-1185">Reference proteome</keyword>
<dbReference type="InterPro" id="IPR036047">
    <property type="entry name" value="F-box-like_dom_sf"/>
</dbReference>
<evidence type="ECO:0000313" key="3">
    <source>
        <dbReference type="Proteomes" id="UP001454036"/>
    </source>
</evidence>
<dbReference type="EMBL" id="BAABME010006751">
    <property type="protein sequence ID" value="GAA0169202.1"/>
    <property type="molecule type" value="Genomic_DNA"/>
</dbReference>